<dbReference type="SUPFAM" id="SSF100895">
    <property type="entry name" value="Kazal-type serine protease inhibitors"/>
    <property type="match status" value="3"/>
</dbReference>
<dbReference type="PANTHER" id="PTHR21131:SF0">
    <property type="entry name" value="GEO10195P1-RELATED"/>
    <property type="match status" value="1"/>
</dbReference>
<accession>A0A915YIJ9</accession>
<dbReference type="EMBL" id="AP026867">
    <property type="protein sequence ID" value="BDS13621.1"/>
    <property type="molecule type" value="Genomic_DNA"/>
</dbReference>
<sequence length="196" mass="20557">MKQRKFLNFLPLVILFLALVSCQKDYETVVTPKSDAVMQTEAEAPESLITPCVVPTACFAPCPTYYAPVCGCDGVTYNNSCEAICAGVQSYTKGACNCKGRAQPNCICPLYYAPVCGCDGVTYNNACEANCAGVNHYVNGPCPDKCKGKPKPNCLCPAVYDPVCGCDGVTYSNGCEATCAGVKYYTNGACGGGTSS</sequence>
<dbReference type="Pfam" id="PF07648">
    <property type="entry name" value="Kazal_2"/>
    <property type="match status" value="1"/>
</dbReference>
<dbReference type="Proteomes" id="UP001060919">
    <property type="component" value="Chromosome"/>
</dbReference>
<feature type="chain" id="PRO_5037861541" description="Kazal-like domain-containing protein" evidence="1">
    <location>
        <begin position="27"/>
        <end position="196"/>
    </location>
</feature>
<dbReference type="PROSITE" id="PS51465">
    <property type="entry name" value="KAZAL_2"/>
    <property type="match status" value="3"/>
</dbReference>
<dbReference type="InterPro" id="IPR002350">
    <property type="entry name" value="Kazal_dom"/>
</dbReference>
<dbReference type="CDD" id="cd00104">
    <property type="entry name" value="KAZAL_FS"/>
    <property type="match status" value="1"/>
</dbReference>
<evidence type="ECO:0000256" key="1">
    <source>
        <dbReference type="SAM" id="SignalP"/>
    </source>
</evidence>
<gene>
    <name evidence="3" type="ORF">AsAng_0043600</name>
</gene>
<evidence type="ECO:0000313" key="4">
    <source>
        <dbReference type="Proteomes" id="UP001060919"/>
    </source>
</evidence>
<dbReference type="RefSeq" id="WP_264788877.1">
    <property type="nucleotide sequence ID" value="NZ_AP026867.1"/>
</dbReference>
<evidence type="ECO:0000259" key="2">
    <source>
        <dbReference type="PROSITE" id="PS51465"/>
    </source>
</evidence>
<dbReference type="AlphaFoldDB" id="A0A915YIJ9"/>
<feature type="domain" description="Kazal-like" evidence="2">
    <location>
        <begin position="148"/>
        <end position="192"/>
    </location>
</feature>
<feature type="domain" description="Kazal-like" evidence="2">
    <location>
        <begin position="46"/>
        <end position="97"/>
    </location>
</feature>
<dbReference type="InterPro" id="IPR036058">
    <property type="entry name" value="Kazal_dom_sf"/>
</dbReference>
<keyword evidence="1" id="KW-0732">Signal</keyword>
<dbReference type="PROSITE" id="PS51257">
    <property type="entry name" value="PROKAR_LIPOPROTEIN"/>
    <property type="match status" value="1"/>
</dbReference>
<dbReference type="PROSITE" id="PS00282">
    <property type="entry name" value="KAZAL_1"/>
    <property type="match status" value="1"/>
</dbReference>
<reference evidence="3" key="1">
    <citation type="submission" date="2022-09" db="EMBL/GenBank/DDBJ databases">
        <title>Aureispira anguillicida sp. nov., isolated from Leptocephalus of Japanese eel Anguilla japonica.</title>
        <authorList>
            <person name="Yuasa K."/>
            <person name="Mekata T."/>
            <person name="Ikunari K."/>
        </authorList>
    </citation>
    <scope>NUCLEOTIDE SEQUENCE</scope>
    <source>
        <strain evidence="3">EL160426</strain>
    </source>
</reference>
<feature type="signal peptide" evidence="1">
    <location>
        <begin position="1"/>
        <end position="26"/>
    </location>
</feature>
<feature type="domain" description="Kazal-like" evidence="2">
    <location>
        <begin position="100"/>
        <end position="144"/>
    </location>
</feature>
<dbReference type="SMART" id="SM00280">
    <property type="entry name" value="KAZAL"/>
    <property type="match status" value="3"/>
</dbReference>
<dbReference type="Pfam" id="PF00050">
    <property type="entry name" value="Kazal_1"/>
    <property type="match status" value="2"/>
</dbReference>
<proteinExistence type="predicted"/>
<dbReference type="InterPro" id="IPR053265">
    <property type="entry name" value="Serpin"/>
</dbReference>
<keyword evidence="4" id="KW-1185">Reference proteome</keyword>
<protein>
    <recommendedName>
        <fullName evidence="2">Kazal-like domain-containing protein</fullName>
    </recommendedName>
</protein>
<dbReference type="KEGG" id="aup:AsAng_0043600"/>
<evidence type="ECO:0000313" key="3">
    <source>
        <dbReference type="EMBL" id="BDS13621.1"/>
    </source>
</evidence>
<dbReference type="PANTHER" id="PTHR21131">
    <property type="entry name" value="SERINE-TYPE ENDOPEPTIDASE INHIBITOR"/>
    <property type="match status" value="1"/>
</dbReference>
<dbReference type="Gene3D" id="3.30.60.30">
    <property type="match status" value="3"/>
</dbReference>
<organism evidence="3 4">
    <name type="scientific">Aureispira anguillae</name>
    <dbReference type="NCBI Taxonomy" id="2864201"/>
    <lineage>
        <taxon>Bacteria</taxon>
        <taxon>Pseudomonadati</taxon>
        <taxon>Bacteroidota</taxon>
        <taxon>Saprospiria</taxon>
        <taxon>Saprospirales</taxon>
        <taxon>Saprospiraceae</taxon>
        <taxon>Aureispira</taxon>
    </lineage>
</organism>
<name>A0A915YIJ9_9BACT</name>